<dbReference type="AlphaFoldDB" id="A0A2P2Q7F3"/>
<evidence type="ECO:0000313" key="1">
    <source>
        <dbReference type="EMBL" id="MBX62892.1"/>
    </source>
</evidence>
<accession>A0A2P2Q7F3</accession>
<reference evidence="1" key="1">
    <citation type="submission" date="2018-02" db="EMBL/GenBank/DDBJ databases">
        <title>Rhizophora mucronata_Transcriptome.</title>
        <authorList>
            <person name="Meera S.P."/>
            <person name="Sreeshan A."/>
            <person name="Augustine A."/>
        </authorList>
    </citation>
    <scope>NUCLEOTIDE SEQUENCE</scope>
    <source>
        <tissue evidence="1">Leaf</tissue>
    </source>
</reference>
<dbReference type="EMBL" id="GGEC01082408">
    <property type="protein sequence ID" value="MBX62892.1"/>
    <property type="molecule type" value="Transcribed_RNA"/>
</dbReference>
<organism evidence="1">
    <name type="scientific">Rhizophora mucronata</name>
    <name type="common">Asiatic mangrove</name>
    <dbReference type="NCBI Taxonomy" id="61149"/>
    <lineage>
        <taxon>Eukaryota</taxon>
        <taxon>Viridiplantae</taxon>
        <taxon>Streptophyta</taxon>
        <taxon>Embryophyta</taxon>
        <taxon>Tracheophyta</taxon>
        <taxon>Spermatophyta</taxon>
        <taxon>Magnoliopsida</taxon>
        <taxon>eudicotyledons</taxon>
        <taxon>Gunneridae</taxon>
        <taxon>Pentapetalae</taxon>
        <taxon>rosids</taxon>
        <taxon>fabids</taxon>
        <taxon>Malpighiales</taxon>
        <taxon>Rhizophoraceae</taxon>
        <taxon>Rhizophora</taxon>
    </lineage>
</organism>
<name>A0A2P2Q7F3_RHIMU</name>
<protein>
    <submittedName>
        <fullName evidence="1">Uncharacterized protein</fullName>
    </submittedName>
</protein>
<proteinExistence type="predicted"/>
<sequence length="67" mass="7636">MLLGYYFGAFPKQLVSDQNYICSSLNYLHEHIFAKMKCLSNSLMEFLRYCINSISGPILSICHPASL</sequence>